<feature type="non-terminal residue" evidence="1">
    <location>
        <position position="1"/>
    </location>
</feature>
<evidence type="ECO:0000313" key="1">
    <source>
        <dbReference type="EMBL" id="JAG24886.1"/>
    </source>
</evidence>
<name>A0A0A9XZS7_LYGHE</name>
<sequence length="114" mass="12983">TDQASHRWFLDILPYSTAVRERSVLAYKITLPVEFNAWNIVIKRFTSIPFKARVFYTVPDIETMMQTPDLTATSDKSTAGFHASLEVLPSEGNQFIPHYFYLGVALPSSKVRRA</sequence>
<protein>
    <submittedName>
        <fullName evidence="1">Nephrocystin-1</fullName>
    </submittedName>
</protein>
<organism evidence="1">
    <name type="scientific">Lygus hesperus</name>
    <name type="common">Western plant bug</name>
    <dbReference type="NCBI Taxonomy" id="30085"/>
    <lineage>
        <taxon>Eukaryota</taxon>
        <taxon>Metazoa</taxon>
        <taxon>Ecdysozoa</taxon>
        <taxon>Arthropoda</taxon>
        <taxon>Hexapoda</taxon>
        <taxon>Insecta</taxon>
        <taxon>Pterygota</taxon>
        <taxon>Neoptera</taxon>
        <taxon>Paraneoptera</taxon>
        <taxon>Hemiptera</taxon>
        <taxon>Heteroptera</taxon>
        <taxon>Panheteroptera</taxon>
        <taxon>Cimicomorpha</taxon>
        <taxon>Miridae</taxon>
        <taxon>Mirini</taxon>
        <taxon>Lygus</taxon>
    </lineage>
</organism>
<gene>
    <name evidence="1" type="primary">NPHP1</name>
    <name evidence="1" type="ORF">CM83_104482</name>
</gene>
<reference evidence="1" key="2">
    <citation type="submission" date="2014-07" db="EMBL/GenBank/DDBJ databases">
        <authorList>
            <person name="Hull J."/>
        </authorList>
    </citation>
    <scope>NUCLEOTIDE SEQUENCE</scope>
</reference>
<proteinExistence type="predicted"/>
<dbReference type="AlphaFoldDB" id="A0A0A9XZS7"/>
<feature type="non-terminal residue" evidence="1">
    <location>
        <position position="114"/>
    </location>
</feature>
<accession>A0A0A9XZS7</accession>
<dbReference type="EMBL" id="GBHO01018718">
    <property type="protein sequence ID" value="JAG24886.1"/>
    <property type="molecule type" value="Transcribed_RNA"/>
</dbReference>
<reference evidence="1" key="1">
    <citation type="journal article" date="2014" name="PLoS ONE">
        <title>Transcriptome-Based Identification of ABC Transporters in the Western Tarnished Plant Bug Lygus hesperus.</title>
        <authorList>
            <person name="Hull J.J."/>
            <person name="Chaney K."/>
            <person name="Geib S.M."/>
            <person name="Fabrick J.A."/>
            <person name="Brent C.S."/>
            <person name="Walsh D."/>
            <person name="Lavine L.C."/>
        </authorList>
    </citation>
    <scope>NUCLEOTIDE SEQUENCE</scope>
</reference>